<sequence length="322" mass="35522">MKRNSGGTGVRCGGYRRLIGNELRFANGIFFRRRFGEIQQNQEVFSEVKDLTAEDLLVSSDLSESSSEEDSVSEPDLVTNQPTVAAAAHSLVNQDASTPIATGPPLPVLPEFLVPPEFCNLKPPPKKKNPPRRRSARICTCDFKASTKAKLIKIIQHFCPSYKSPPRSTKGVLIGDFDAKVKPVIAPYVEAKEASCKHMEAEKAEGDTDMQDTPDLPVMSTLNPHSIAVTVNAILHIMKRFVPKIKLPATMSKENAIGFFQKYICPAPRALPALTGRTRRFKQCSIRRVRPVIGPACPTGWERLWSDMPVQSLVKRRGSTGA</sequence>
<proteinExistence type="predicted"/>
<dbReference type="EMBL" id="PGCI01000342">
    <property type="protein sequence ID" value="PLW29088.1"/>
    <property type="molecule type" value="Genomic_DNA"/>
</dbReference>
<gene>
    <name evidence="1" type="ORF">PCASD_19746</name>
</gene>
<comment type="caution">
    <text evidence="1">The sequence shown here is derived from an EMBL/GenBank/DDBJ whole genome shotgun (WGS) entry which is preliminary data.</text>
</comment>
<reference evidence="1 2" key="1">
    <citation type="submission" date="2017-11" db="EMBL/GenBank/DDBJ databases">
        <title>De novo assembly and phasing of dikaryotic genomes from two isolates of Puccinia coronata f. sp. avenae, the causal agent of oat crown rust.</title>
        <authorList>
            <person name="Miller M.E."/>
            <person name="Zhang Y."/>
            <person name="Omidvar V."/>
            <person name="Sperschneider J."/>
            <person name="Schwessinger B."/>
            <person name="Raley C."/>
            <person name="Palmer J.M."/>
            <person name="Garnica D."/>
            <person name="Upadhyaya N."/>
            <person name="Rathjen J."/>
            <person name="Taylor J.M."/>
            <person name="Park R.F."/>
            <person name="Dodds P.N."/>
            <person name="Hirsch C.D."/>
            <person name="Kianian S.F."/>
            <person name="Figueroa M."/>
        </authorList>
    </citation>
    <scope>NUCLEOTIDE SEQUENCE [LARGE SCALE GENOMIC DNA]</scope>
    <source>
        <strain evidence="1">12SD80</strain>
    </source>
</reference>
<evidence type="ECO:0000313" key="2">
    <source>
        <dbReference type="Proteomes" id="UP000235392"/>
    </source>
</evidence>
<evidence type="ECO:0000313" key="1">
    <source>
        <dbReference type="EMBL" id="PLW29088.1"/>
    </source>
</evidence>
<name>A0A2N5TUH4_9BASI</name>
<protein>
    <submittedName>
        <fullName evidence="1">Uncharacterized protein</fullName>
    </submittedName>
</protein>
<dbReference type="Proteomes" id="UP000235392">
    <property type="component" value="Unassembled WGS sequence"/>
</dbReference>
<accession>A0A2N5TUH4</accession>
<organism evidence="1 2">
    <name type="scientific">Puccinia coronata f. sp. avenae</name>
    <dbReference type="NCBI Taxonomy" id="200324"/>
    <lineage>
        <taxon>Eukaryota</taxon>
        <taxon>Fungi</taxon>
        <taxon>Dikarya</taxon>
        <taxon>Basidiomycota</taxon>
        <taxon>Pucciniomycotina</taxon>
        <taxon>Pucciniomycetes</taxon>
        <taxon>Pucciniales</taxon>
        <taxon>Pucciniaceae</taxon>
        <taxon>Puccinia</taxon>
    </lineage>
</organism>
<dbReference type="AlphaFoldDB" id="A0A2N5TUH4"/>